<evidence type="ECO:0000313" key="2">
    <source>
        <dbReference type="EMBL" id="OAV88280.1"/>
    </source>
</evidence>
<dbReference type="VEuPathDB" id="FungiDB:PTTG_29086"/>
<proteinExistence type="predicted"/>
<evidence type="ECO:0000313" key="4">
    <source>
        <dbReference type="Proteomes" id="UP000005240"/>
    </source>
</evidence>
<protein>
    <submittedName>
        <fullName evidence="3">Myb_DNA-bind_3 domain-containing protein</fullName>
    </submittedName>
</protein>
<reference evidence="3" key="4">
    <citation type="submission" date="2025-05" db="UniProtKB">
        <authorList>
            <consortium name="EnsemblFungi"/>
        </authorList>
    </citation>
    <scope>IDENTIFICATION</scope>
    <source>
        <strain evidence="3">isolate 1-1 / race 1 (BBBD)</strain>
    </source>
</reference>
<name>A0A180G6N9_PUCT1</name>
<dbReference type="PANTHER" id="PTHR47072">
    <property type="match status" value="1"/>
</dbReference>
<dbReference type="Proteomes" id="UP000005240">
    <property type="component" value="Unassembled WGS sequence"/>
</dbReference>
<dbReference type="EMBL" id="ADAS02000191">
    <property type="protein sequence ID" value="OAV88280.1"/>
    <property type="molecule type" value="Genomic_DNA"/>
</dbReference>
<gene>
    <name evidence="2" type="ORF">PTTG_29086</name>
</gene>
<evidence type="ECO:0000313" key="3">
    <source>
        <dbReference type="EnsemblFungi" id="PTTG_29086-t43_1-p1"/>
    </source>
</evidence>
<organism evidence="2">
    <name type="scientific">Puccinia triticina (isolate 1-1 / race 1 (BBBD))</name>
    <name type="common">Brown leaf rust fungus</name>
    <dbReference type="NCBI Taxonomy" id="630390"/>
    <lineage>
        <taxon>Eukaryota</taxon>
        <taxon>Fungi</taxon>
        <taxon>Dikarya</taxon>
        <taxon>Basidiomycota</taxon>
        <taxon>Pucciniomycotina</taxon>
        <taxon>Pucciniomycetes</taxon>
        <taxon>Pucciniales</taxon>
        <taxon>Pucciniaceae</taxon>
        <taxon>Puccinia</taxon>
    </lineage>
</organism>
<reference evidence="2" key="2">
    <citation type="submission" date="2016-05" db="EMBL/GenBank/DDBJ databases">
        <title>Comparative analysis highlights variable genome content of wheat rusts and divergence of the mating loci.</title>
        <authorList>
            <person name="Cuomo C.A."/>
            <person name="Bakkeren G."/>
            <person name="Szabo L."/>
            <person name="Khalil H."/>
            <person name="Joly D."/>
            <person name="Goldberg J."/>
            <person name="Young S."/>
            <person name="Zeng Q."/>
            <person name="Fellers J."/>
        </authorList>
    </citation>
    <scope>NUCLEOTIDE SEQUENCE [LARGE SCALE GENOMIC DNA]</scope>
    <source>
        <strain evidence="2">1-1 BBBD Race 1</strain>
    </source>
</reference>
<dbReference type="AlphaFoldDB" id="A0A180G6N9"/>
<dbReference type="Pfam" id="PF12776">
    <property type="entry name" value="Myb_DNA-bind_3"/>
    <property type="match status" value="1"/>
</dbReference>
<evidence type="ECO:0000259" key="1">
    <source>
        <dbReference type="Pfam" id="PF12776"/>
    </source>
</evidence>
<feature type="domain" description="Myb/SANT-like" evidence="1">
    <location>
        <begin position="7"/>
        <end position="81"/>
    </location>
</feature>
<accession>A0A180G6N9</accession>
<dbReference type="InterPro" id="IPR024752">
    <property type="entry name" value="Myb/SANT-like_dom"/>
</dbReference>
<reference evidence="2" key="1">
    <citation type="submission" date="2009-11" db="EMBL/GenBank/DDBJ databases">
        <authorList>
            <consortium name="The Broad Institute Genome Sequencing Platform"/>
            <person name="Ward D."/>
            <person name="Feldgarden M."/>
            <person name="Earl A."/>
            <person name="Young S.K."/>
            <person name="Zeng Q."/>
            <person name="Koehrsen M."/>
            <person name="Alvarado L."/>
            <person name="Berlin A."/>
            <person name="Bochicchio J."/>
            <person name="Borenstein D."/>
            <person name="Chapman S.B."/>
            <person name="Chen Z."/>
            <person name="Engels R."/>
            <person name="Freedman E."/>
            <person name="Gellesch M."/>
            <person name="Goldberg J."/>
            <person name="Griggs A."/>
            <person name="Gujja S."/>
            <person name="Heilman E."/>
            <person name="Heiman D."/>
            <person name="Hepburn T."/>
            <person name="Howarth C."/>
            <person name="Jen D."/>
            <person name="Larson L."/>
            <person name="Lewis B."/>
            <person name="Mehta T."/>
            <person name="Park D."/>
            <person name="Pearson M."/>
            <person name="Roberts A."/>
            <person name="Saif S."/>
            <person name="Shea T."/>
            <person name="Shenoy N."/>
            <person name="Sisk P."/>
            <person name="Stolte C."/>
            <person name="Sykes S."/>
            <person name="Thomson T."/>
            <person name="Walk T."/>
            <person name="White J."/>
            <person name="Yandava C."/>
            <person name="Izard J."/>
            <person name="Baranova O.V."/>
            <person name="Blanton J.M."/>
            <person name="Tanner A.C."/>
            <person name="Dewhirst F.E."/>
            <person name="Haas B."/>
            <person name="Nusbaum C."/>
            <person name="Birren B."/>
        </authorList>
    </citation>
    <scope>NUCLEOTIDE SEQUENCE [LARGE SCALE GENOMIC DNA]</scope>
    <source>
        <strain evidence="2">1-1 BBBD Race 1</strain>
    </source>
</reference>
<dbReference type="EnsemblFungi" id="PTTG_29086-t43_1">
    <property type="protein sequence ID" value="PTTG_29086-t43_1-p1"/>
    <property type="gene ID" value="PTTG_29086"/>
</dbReference>
<dbReference type="OrthoDB" id="2506532at2759"/>
<keyword evidence="4" id="KW-1185">Reference proteome</keyword>
<reference evidence="3 4" key="3">
    <citation type="journal article" date="2017" name="G3 (Bethesda)">
        <title>Comparative analysis highlights variable genome content of wheat rusts and divergence of the mating loci.</title>
        <authorList>
            <person name="Cuomo C.A."/>
            <person name="Bakkeren G."/>
            <person name="Khalil H.B."/>
            <person name="Panwar V."/>
            <person name="Joly D."/>
            <person name="Linning R."/>
            <person name="Sakthikumar S."/>
            <person name="Song X."/>
            <person name="Adiconis X."/>
            <person name="Fan L."/>
            <person name="Goldberg J.M."/>
            <person name="Levin J.Z."/>
            <person name="Young S."/>
            <person name="Zeng Q."/>
            <person name="Anikster Y."/>
            <person name="Bruce M."/>
            <person name="Wang M."/>
            <person name="Yin C."/>
            <person name="McCallum B."/>
            <person name="Szabo L.J."/>
            <person name="Hulbert S."/>
            <person name="Chen X."/>
            <person name="Fellers J.P."/>
        </authorList>
    </citation>
    <scope>NUCLEOTIDE SEQUENCE</scope>
    <source>
        <strain evidence="3">isolate 1-1 / race 1 (BBBD)</strain>
        <strain evidence="4">Isolate 1-1 / race 1 (BBBD)</strain>
    </source>
</reference>
<sequence>MARHGSTANGFKPASWNQVAQALQGSELVNGLRAKDKDTCKSRWQALKKLYVSFQTVARMLGAGWDETSKMVNLPPLVWKDLAENKSLAGRDLSQWEHQSLSLYHKLGELIEGNVATGELMETTEDGPAKTQRDVGNVIEDVEGDIDDKDDASDQYLAVIRGPVPTITPTAKRKQGSGMSPEVLVNKLKLMGSSMASAMQAPLPPLVFTKLAPPPLVLMQAVEIVQKHTDLNPEQIFEAIEFIRQSTSKAKARLLWSSCRLLKLSRNTRTSILNKCLRQLSSSGSQLARLRCL</sequence>
<dbReference type="PANTHER" id="PTHR47072:SF4">
    <property type="entry name" value="MYB_SANT-LIKE DOMAIN-CONTAINING PROTEIN"/>
    <property type="match status" value="1"/>
</dbReference>